<dbReference type="AlphaFoldDB" id="A0A382RSI3"/>
<dbReference type="InterPro" id="IPR013317">
    <property type="entry name" value="DnaA_dom"/>
</dbReference>
<dbReference type="EMBL" id="UINC01123869">
    <property type="protein sequence ID" value="SVD00626.1"/>
    <property type="molecule type" value="Genomic_DNA"/>
</dbReference>
<dbReference type="Pfam" id="PF00308">
    <property type="entry name" value="Bac_DnaA"/>
    <property type="match status" value="1"/>
</dbReference>
<gene>
    <name evidence="3" type="ORF">METZ01_LOCUS353480</name>
</gene>
<dbReference type="InterPro" id="IPR038454">
    <property type="entry name" value="DnaA_N_sf"/>
</dbReference>
<dbReference type="PANTHER" id="PTHR30050">
    <property type="entry name" value="CHROMOSOMAL REPLICATION INITIATOR PROTEIN DNAA"/>
    <property type="match status" value="1"/>
</dbReference>
<dbReference type="SUPFAM" id="SSF52540">
    <property type="entry name" value="P-loop containing nucleoside triphosphate hydrolases"/>
    <property type="match status" value="1"/>
</dbReference>
<reference evidence="3" key="1">
    <citation type="submission" date="2018-05" db="EMBL/GenBank/DDBJ databases">
        <authorList>
            <person name="Lanie J.A."/>
            <person name="Ng W.-L."/>
            <person name="Kazmierczak K.M."/>
            <person name="Andrzejewski T.M."/>
            <person name="Davidsen T.M."/>
            <person name="Wayne K.J."/>
            <person name="Tettelin H."/>
            <person name="Glass J.I."/>
            <person name="Rusch D."/>
            <person name="Podicherti R."/>
            <person name="Tsui H.-C.T."/>
            <person name="Winkler M.E."/>
        </authorList>
    </citation>
    <scope>NUCLEOTIDE SEQUENCE</scope>
</reference>
<protein>
    <recommendedName>
        <fullName evidence="4">Chromosomal replication initiator protein DnaA domain-containing protein</fullName>
    </recommendedName>
</protein>
<evidence type="ECO:0000313" key="3">
    <source>
        <dbReference type="EMBL" id="SVD00626.1"/>
    </source>
</evidence>
<name>A0A382RSI3_9ZZZZ</name>
<dbReference type="Gene3D" id="3.40.50.300">
    <property type="entry name" value="P-loop containing nucleotide triphosphate hydrolases"/>
    <property type="match status" value="1"/>
</dbReference>
<sequence>MKDILSKNDMSVLQAKEENNINWNEILDKLKKTFGSDIYESWIKNINLKKEFNHYVILSVPTRFVRDWIVSRYADKILDVIKITKKSIQRIEFLVEETQDKSDQLLFAKKSKVTSIENSLLNYNRFNPNNRFDNFIVGESNELAYTAARKICVQSAHYNPLFIYSSVGMGKTHLLNSIGLEVE</sequence>
<accession>A0A382RSI3</accession>
<dbReference type="GO" id="GO:0005886">
    <property type="term" value="C:plasma membrane"/>
    <property type="evidence" value="ECO:0007669"/>
    <property type="project" value="TreeGrafter"/>
</dbReference>
<proteinExistence type="predicted"/>
<feature type="non-terminal residue" evidence="3">
    <location>
        <position position="183"/>
    </location>
</feature>
<dbReference type="InterPro" id="IPR024633">
    <property type="entry name" value="DnaA_N_dom"/>
</dbReference>
<dbReference type="GO" id="GO:0003688">
    <property type="term" value="F:DNA replication origin binding"/>
    <property type="evidence" value="ECO:0007669"/>
    <property type="project" value="TreeGrafter"/>
</dbReference>
<dbReference type="Gene3D" id="3.30.300.180">
    <property type="match status" value="1"/>
</dbReference>
<feature type="domain" description="DnaA N-terminal" evidence="2">
    <location>
        <begin position="23"/>
        <end position="81"/>
    </location>
</feature>
<evidence type="ECO:0000259" key="1">
    <source>
        <dbReference type="Pfam" id="PF00308"/>
    </source>
</evidence>
<dbReference type="PANTHER" id="PTHR30050:SF2">
    <property type="entry name" value="CHROMOSOMAL REPLICATION INITIATOR PROTEIN DNAA"/>
    <property type="match status" value="1"/>
</dbReference>
<evidence type="ECO:0000259" key="2">
    <source>
        <dbReference type="Pfam" id="PF11638"/>
    </source>
</evidence>
<evidence type="ECO:0008006" key="4">
    <source>
        <dbReference type="Google" id="ProtNLM"/>
    </source>
</evidence>
<dbReference type="Pfam" id="PF11638">
    <property type="entry name" value="DnaA_N"/>
    <property type="match status" value="1"/>
</dbReference>
<dbReference type="InterPro" id="IPR027417">
    <property type="entry name" value="P-loop_NTPase"/>
</dbReference>
<dbReference type="GO" id="GO:0006270">
    <property type="term" value="P:DNA replication initiation"/>
    <property type="evidence" value="ECO:0007669"/>
    <property type="project" value="TreeGrafter"/>
</dbReference>
<organism evidence="3">
    <name type="scientific">marine metagenome</name>
    <dbReference type="NCBI Taxonomy" id="408172"/>
    <lineage>
        <taxon>unclassified sequences</taxon>
        <taxon>metagenomes</taxon>
        <taxon>ecological metagenomes</taxon>
    </lineage>
</organism>
<feature type="domain" description="Chromosomal replication initiator protein DnaA ATPAse" evidence="1">
    <location>
        <begin position="127"/>
        <end position="182"/>
    </location>
</feature>